<dbReference type="GeneID" id="13291197"/>
<sequence length="739" mass="82072">MLSSLGSTVGLPCFQGVLYRFLIRETVPIQPWTKPQAQPFAQRPQPPKQAATHHTSTDQRPEDGGGKPEGSSLMAITLVVREADDSVRRLWEAERGVMMPKGSMGRWEMEQRGRWCKETWCTDGEVGACIPVSACSAEQSKDNKQPKGLLFILEQCAMTGDEAGGEDGDDGCGKLQTVEARPTYPIDNPMTRAKRPNITSDRKLNAWSRISHHWHVDADGLSALDIRLPPTPGKTLLETLALIASRYPISDFRRVLKPLLAQPRHPGRAPQAATGTRLVQRQDVILARQTLEAAASAHFDGSDDSEDQDDGTEESEQGVDSEHEEVTIDGLHTEDRLSPPLLLNTINQTRTDIEDGEDGDDASVDNQDIVDTEDGAGNGRIETLGSDAIQNLQNVPLGRDSEEEEVPSPEHARRVADAHSNQDDFNPDEEEEPPSYYWPEGEQEQTFDSLNCEVERPLISPSTRNEDDQIDCPFHDVDDESLLVASCDSENNSYITSPRPIGESPPCHIPSPSLLSPHLPCHRTRSAPPQSTFTNPARMPVTTRQGSESIMVNSTAKRTKSNEPSARDLRMALLPPKNSHEQSNQRKRKASLGLREPNDFDPAALDWFGPEDQDTKESYLTVLHHLGLIIKRAQHCEKARATAVEGLAEQSRRLHDVNSAATLPLLHLDQSAYSAVAHEARVQMLRTQIETMEARRADVVRETTELDNRQSVERTASKRVSVHERVWNDLVEHLKDIAL</sequence>
<dbReference type="HOGENOM" id="CLU_375548_0_0_1"/>
<evidence type="ECO:0000256" key="1">
    <source>
        <dbReference type="SAM" id="Coils"/>
    </source>
</evidence>
<reference evidence="4" key="1">
    <citation type="journal article" date="2011" name="Nat. Commun.">
        <title>Effector diversification within compartments of the Leptosphaeria maculans genome affected by Repeat-Induced Point mutations.</title>
        <authorList>
            <person name="Rouxel T."/>
            <person name="Grandaubert J."/>
            <person name="Hane J.K."/>
            <person name="Hoede C."/>
            <person name="van de Wouw A.P."/>
            <person name="Couloux A."/>
            <person name="Dominguez V."/>
            <person name="Anthouard V."/>
            <person name="Bally P."/>
            <person name="Bourras S."/>
            <person name="Cozijnsen A.J."/>
            <person name="Ciuffetti L.M."/>
            <person name="Degrave A."/>
            <person name="Dilmaghani A."/>
            <person name="Duret L."/>
            <person name="Fudal I."/>
            <person name="Goodwin S.B."/>
            <person name="Gout L."/>
            <person name="Glaser N."/>
            <person name="Linglin J."/>
            <person name="Kema G.H.J."/>
            <person name="Lapalu N."/>
            <person name="Lawrence C.B."/>
            <person name="May K."/>
            <person name="Meyer M."/>
            <person name="Ollivier B."/>
            <person name="Poulain J."/>
            <person name="Schoch C.L."/>
            <person name="Simon A."/>
            <person name="Spatafora J.W."/>
            <person name="Stachowiak A."/>
            <person name="Turgeon B.G."/>
            <person name="Tyler B.M."/>
            <person name="Vincent D."/>
            <person name="Weissenbach J."/>
            <person name="Amselem J."/>
            <person name="Quesneville H."/>
            <person name="Oliver R.P."/>
            <person name="Wincker P."/>
            <person name="Balesdent M.-H."/>
            <person name="Howlett B.J."/>
        </authorList>
    </citation>
    <scope>NUCLEOTIDE SEQUENCE [LARGE SCALE GENOMIC DNA]</scope>
    <source>
        <strain evidence="4">JN3 / isolate v23.1.3 / race Av1-4-5-6-7-8</strain>
    </source>
</reference>
<feature type="compositionally biased region" description="Polar residues" evidence="2">
    <location>
        <begin position="542"/>
        <end position="556"/>
    </location>
</feature>
<feature type="compositionally biased region" description="Acidic residues" evidence="2">
    <location>
        <begin position="354"/>
        <end position="374"/>
    </location>
</feature>
<dbReference type="VEuPathDB" id="FungiDB:LEMA_P119030.1"/>
<feature type="compositionally biased region" description="Basic and acidic residues" evidence="2">
    <location>
        <begin position="55"/>
        <end position="66"/>
    </location>
</feature>
<accession>E4ZT74</accession>
<feature type="compositionally biased region" description="Acidic residues" evidence="2">
    <location>
        <begin position="302"/>
        <end position="319"/>
    </location>
</feature>
<evidence type="ECO:0000256" key="2">
    <source>
        <dbReference type="SAM" id="MobiDB-lite"/>
    </source>
</evidence>
<feature type="compositionally biased region" description="Basic and acidic residues" evidence="2">
    <location>
        <begin position="320"/>
        <end position="337"/>
    </location>
</feature>
<feature type="region of interest" description="Disordered" evidence="2">
    <location>
        <begin position="35"/>
        <end position="71"/>
    </location>
</feature>
<name>E4ZT74_LEPMJ</name>
<proteinExistence type="predicted"/>
<keyword evidence="4" id="KW-1185">Reference proteome</keyword>
<protein>
    <submittedName>
        <fullName evidence="3">Predicted protein</fullName>
    </submittedName>
</protein>
<gene>
    <name evidence="3" type="ORF">LEMA_P119030.1</name>
</gene>
<dbReference type="InParanoid" id="E4ZT74"/>
<dbReference type="EMBL" id="FP929124">
    <property type="protein sequence ID" value="CBX90016.1"/>
    <property type="molecule type" value="Genomic_DNA"/>
</dbReference>
<feature type="compositionally biased region" description="Basic and acidic residues" evidence="2">
    <location>
        <begin position="408"/>
        <end position="422"/>
    </location>
</feature>
<dbReference type="AlphaFoldDB" id="E4ZT74"/>
<feature type="coiled-coil region" evidence="1">
    <location>
        <begin position="675"/>
        <end position="702"/>
    </location>
</feature>
<evidence type="ECO:0000313" key="4">
    <source>
        <dbReference type="Proteomes" id="UP000002668"/>
    </source>
</evidence>
<feature type="region of interest" description="Disordered" evidence="2">
    <location>
        <begin position="524"/>
        <end position="596"/>
    </location>
</feature>
<evidence type="ECO:0000313" key="3">
    <source>
        <dbReference type="EMBL" id="CBX90016.1"/>
    </source>
</evidence>
<organism evidence="4">
    <name type="scientific">Leptosphaeria maculans (strain JN3 / isolate v23.1.3 / race Av1-4-5-6-7-8)</name>
    <name type="common">Blackleg fungus</name>
    <name type="synonym">Phoma lingam</name>
    <dbReference type="NCBI Taxonomy" id="985895"/>
    <lineage>
        <taxon>Eukaryota</taxon>
        <taxon>Fungi</taxon>
        <taxon>Dikarya</taxon>
        <taxon>Ascomycota</taxon>
        <taxon>Pezizomycotina</taxon>
        <taxon>Dothideomycetes</taxon>
        <taxon>Pleosporomycetidae</taxon>
        <taxon>Pleosporales</taxon>
        <taxon>Pleosporineae</taxon>
        <taxon>Leptosphaeriaceae</taxon>
        <taxon>Plenodomus</taxon>
        <taxon>Plenodomus lingam/Leptosphaeria maculans species complex</taxon>
    </lineage>
</organism>
<keyword evidence="1" id="KW-0175">Coiled coil</keyword>
<dbReference type="Proteomes" id="UP000002668">
    <property type="component" value="Genome"/>
</dbReference>
<feature type="region of interest" description="Disordered" evidence="2">
    <location>
        <begin position="295"/>
        <end position="379"/>
    </location>
</feature>
<feature type="region of interest" description="Disordered" evidence="2">
    <location>
        <begin position="399"/>
        <end position="444"/>
    </location>
</feature>